<dbReference type="Proteomes" id="UP000789920">
    <property type="component" value="Unassembled WGS sequence"/>
</dbReference>
<gene>
    <name evidence="1" type="ORF">RPERSI_LOCUS13576</name>
</gene>
<evidence type="ECO:0000313" key="1">
    <source>
        <dbReference type="EMBL" id="CAG8745138.1"/>
    </source>
</evidence>
<organism evidence="1 2">
    <name type="scientific">Racocetra persica</name>
    <dbReference type="NCBI Taxonomy" id="160502"/>
    <lineage>
        <taxon>Eukaryota</taxon>
        <taxon>Fungi</taxon>
        <taxon>Fungi incertae sedis</taxon>
        <taxon>Mucoromycota</taxon>
        <taxon>Glomeromycotina</taxon>
        <taxon>Glomeromycetes</taxon>
        <taxon>Diversisporales</taxon>
        <taxon>Gigasporaceae</taxon>
        <taxon>Racocetra</taxon>
    </lineage>
</organism>
<feature type="non-terminal residue" evidence="1">
    <location>
        <position position="1"/>
    </location>
</feature>
<sequence length="49" mass="5505">NFTFATISLNLKRDDRISRTSPTNQKYANSSFLVKKALTCPSGSHLYPD</sequence>
<name>A0ACA9QEE9_9GLOM</name>
<dbReference type="EMBL" id="CAJVQC010030288">
    <property type="protein sequence ID" value="CAG8745138.1"/>
    <property type="molecule type" value="Genomic_DNA"/>
</dbReference>
<protein>
    <submittedName>
        <fullName evidence="1">7203_t:CDS:1</fullName>
    </submittedName>
</protein>
<reference evidence="1" key="1">
    <citation type="submission" date="2021-06" db="EMBL/GenBank/DDBJ databases">
        <authorList>
            <person name="Kallberg Y."/>
            <person name="Tangrot J."/>
            <person name="Rosling A."/>
        </authorList>
    </citation>
    <scope>NUCLEOTIDE SEQUENCE</scope>
    <source>
        <strain evidence="1">MA461A</strain>
    </source>
</reference>
<accession>A0ACA9QEE9</accession>
<proteinExistence type="predicted"/>
<comment type="caution">
    <text evidence="1">The sequence shown here is derived from an EMBL/GenBank/DDBJ whole genome shotgun (WGS) entry which is preliminary data.</text>
</comment>
<evidence type="ECO:0000313" key="2">
    <source>
        <dbReference type="Proteomes" id="UP000789920"/>
    </source>
</evidence>
<keyword evidence="2" id="KW-1185">Reference proteome</keyword>
<feature type="non-terminal residue" evidence="1">
    <location>
        <position position="49"/>
    </location>
</feature>